<dbReference type="Pfam" id="PF03572">
    <property type="entry name" value="Peptidase_S41"/>
    <property type="match status" value="1"/>
</dbReference>
<dbReference type="AlphaFoldDB" id="A0A6J6G667"/>
<dbReference type="SMART" id="SM00245">
    <property type="entry name" value="TSPc"/>
    <property type="match status" value="1"/>
</dbReference>
<dbReference type="PANTHER" id="PTHR32060">
    <property type="entry name" value="TAIL-SPECIFIC PROTEASE"/>
    <property type="match status" value="1"/>
</dbReference>
<dbReference type="InterPro" id="IPR004447">
    <property type="entry name" value="Peptidase_S41A"/>
</dbReference>
<comment type="similarity">
    <text evidence="1">Belongs to the peptidase S41A family.</text>
</comment>
<dbReference type="InterPro" id="IPR041489">
    <property type="entry name" value="PDZ_6"/>
</dbReference>
<dbReference type="InterPro" id="IPR036034">
    <property type="entry name" value="PDZ_sf"/>
</dbReference>
<dbReference type="Gene3D" id="2.30.42.10">
    <property type="match status" value="1"/>
</dbReference>
<evidence type="ECO:0000256" key="5">
    <source>
        <dbReference type="SAM" id="Phobius"/>
    </source>
</evidence>
<dbReference type="GO" id="GO:0006508">
    <property type="term" value="P:proteolysis"/>
    <property type="evidence" value="ECO:0007669"/>
    <property type="project" value="UniProtKB-KW"/>
</dbReference>
<feature type="domain" description="PDZ" evidence="6">
    <location>
        <begin position="102"/>
        <end position="172"/>
    </location>
</feature>
<evidence type="ECO:0000256" key="3">
    <source>
        <dbReference type="ARBA" id="ARBA00022801"/>
    </source>
</evidence>
<dbReference type="Pfam" id="PF17820">
    <property type="entry name" value="PDZ_6"/>
    <property type="match status" value="1"/>
</dbReference>
<evidence type="ECO:0000256" key="2">
    <source>
        <dbReference type="ARBA" id="ARBA00022670"/>
    </source>
</evidence>
<dbReference type="CDD" id="cd07560">
    <property type="entry name" value="Peptidase_S41_CPP"/>
    <property type="match status" value="1"/>
</dbReference>
<keyword evidence="5" id="KW-1133">Transmembrane helix</keyword>
<dbReference type="EMBL" id="CAEZUF010000081">
    <property type="protein sequence ID" value="CAB4596060.1"/>
    <property type="molecule type" value="Genomic_DNA"/>
</dbReference>
<feature type="transmembrane region" description="Helical" evidence="5">
    <location>
        <begin position="29"/>
        <end position="47"/>
    </location>
</feature>
<keyword evidence="4" id="KW-0720">Serine protease</keyword>
<dbReference type="GO" id="GO:0008236">
    <property type="term" value="F:serine-type peptidase activity"/>
    <property type="evidence" value="ECO:0007669"/>
    <property type="project" value="UniProtKB-KW"/>
</dbReference>
<dbReference type="SMART" id="SM00228">
    <property type="entry name" value="PDZ"/>
    <property type="match status" value="1"/>
</dbReference>
<dbReference type="InterPro" id="IPR029045">
    <property type="entry name" value="ClpP/crotonase-like_dom_sf"/>
</dbReference>
<dbReference type="CDD" id="cd06782">
    <property type="entry name" value="cpPDZ_CPP-like"/>
    <property type="match status" value="1"/>
</dbReference>
<dbReference type="GO" id="GO:0004175">
    <property type="term" value="F:endopeptidase activity"/>
    <property type="evidence" value="ECO:0007669"/>
    <property type="project" value="TreeGrafter"/>
</dbReference>
<proteinExistence type="inferred from homology"/>
<reference evidence="7" key="1">
    <citation type="submission" date="2020-05" db="EMBL/GenBank/DDBJ databases">
        <authorList>
            <person name="Chiriac C."/>
            <person name="Salcher M."/>
            <person name="Ghai R."/>
            <person name="Kavagutti S V."/>
        </authorList>
    </citation>
    <scope>NUCLEOTIDE SEQUENCE</scope>
</reference>
<dbReference type="SUPFAM" id="SSF50156">
    <property type="entry name" value="PDZ domain-like"/>
    <property type="match status" value="1"/>
</dbReference>
<name>A0A6J6G667_9ZZZZ</name>
<dbReference type="PROSITE" id="PS50106">
    <property type="entry name" value="PDZ"/>
    <property type="match status" value="1"/>
</dbReference>
<keyword evidence="3" id="KW-0378">Hydrolase</keyword>
<dbReference type="Gene3D" id="3.30.750.44">
    <property type="match status" value="1"/>
</dbReference>
<dbReference type="InterPro" id="IPR005151">
    <property type="entry name" value="Tail-specific_protease"/>
</dbReference>
<accession>A0A6J6G667</accession>
<evidence type="ECO:0000256" key="1">
    <source>
        <dbReference type="ARBA" id="ARBA00009179"/>
    </source>
</evidence>
<sequence length="395" mass="41956">MVREPDFLRPSIITKIKAKILKPLSGNSFRASGIIFIVMTLVFAIGYSTGIRNSDGPVDEAIKEITSAGQSKVTKQILQRAAIEGAIKASGDQWSNYFPTSALDIFQDQLNNQYTGVGIILRRPTSGVLEIASVEANSPAAAAGIKVSDQLIEINGTDVQGASLPSAIAMLRGNIGKKVDLLLLRNGKNILVSLKRAKITAKNVEISTISKDVALLTISSFSSLTANDVQWFLTNTPHSKGIIIDLRNNPGGIVEEAVGVARQFINGGIIVSYQKASGEKVIFESTETGADQAPLIVLINRSTASAAEILAAALQDRNRAVILGEKSYGKGTVQEFKTLNDGSKLELTVAFYRSPSGRLIEGKGVMPDLVVPESVIASKSLQVLGGLASLITPNN</sequence>
<dbReference type="SUPFAM" id="SSF52096">
    <property type="entry name" value="ClpP/crotonase"/>
    <property type="match status" value="1"/>
</dbReference>
<organism evidence="7">
    <name type="scientific">freshwater metagenome</name>
    <dbReference type="NCBI Taxonomy" id="449393"/>
    <lineage>
        <taxon>unclassified sequences</taxon>
        <taxon>metagenomes</taxon>
        <taxon>ecological metagenomes</taxon>
    </lineage>
</organism>
<dbReference type="GO" id="GO:0030288">
    <property type="term" value="C:outer membrane-bounded periplasmic space"/>
    <property type="evidence" value="ECO:0007669"/>
    <property type="project" value="TreeGrafter"/>
</dbReference>
<gene>
    <name evidence="7" type="ORF">UFOPK1791_00838</name>
</gene>
<evidence type="ECO:0000259" key="6">
    <source>
        <dbReference type="PROSITE" id="PS50106"/>
    </source>
</evidence>
<dbReference type="InterPro" id="IPR001478">
    <property type="entry name" value="PDZ"/>
</dbReference>
<dbReference type="PANTHER" id="PTHR32060:SF30">
    <property type="entry name" value="CARBOXY-TERMINAL PROCESSING PROTEASE CTPA"/>
    <property type="match status" value="1"/>
</dbReference>
<evidence type="ECO:0000256" key="4">
    <source>
        <dbReference type="ARBA" id="ARBA00022825"/>
    </source>
</evidence>
<keyword evidence="2" id="KW-0645">Protease</keyword>
<dbReference type="NCBIfam" id="TIGR00225">
    <property type="entry name" value="prc"/>
    <property type="match status" value="1"/>
</dbReference>
<dbReference type="GO" id="GO:0007165">
    <property type="term" value="P:signal transduction"/>
    <property type="evidence" value="ECO:0007669"/>
    <property type="project" value="TreeGrafter"/>
</dbReference>
<keyword evidence="5" id="KW-0812">Transmembrane</keyword>
<protein>
    <submittedName>
        <fullName evidence="7">Unannotated protein</fullName>
    </submittedName>
</protein>
<keyword evidence="5" id="KW-0472">Membrane</keyword>
<evidence type="ECO:0000313" key="7">
    <source>
        <dbReference type="EMBL" id="CAB4596060.1"/>
    </source>
</evidence>
<dbReference type="Gene3D" id="3.90.226.10">
    <property type="entry name" value="2-enoyl-CoA Hydratase, Chain A, domain 1"/>
    <property type="match status" value="1"/>
</dbReference>